<sequence>MPETGTKQGTAGYVVAKKKYNDAQSHGQRDSSRSMTERIFNGHYNTNLPSYIFLITNMSPPEVVWSGYRLDSRSFKKFVMVLTGRGDGPSPDNDQFSVKWASQYTAWRFKLPPRDRVITPKIRFLYLNPDSPDDITHLFFPIRWLPYKSPRQLDDPIHPDYATTHGPNEKDKAKLDRWLTYIHESNGGKYRFNADMFEFTAIMDLHPAYEWRIIE</sequence>
<dbReference type="EMBL" id="MU795633">
    <property type="protein sequence ID" value="KAJ3805283.1"/>
    <property type="molecule type" value="Genomic_DNA"/>
</dbReference>
<keyword evidence="2" id="KW-1185">Reference proteome</keyword>
<gene>
    <name evidence="1" type="ORF">F5876DRAFT_69931</name>
</gene>
<evidence type="ECO:0000313" key="1">
    <source>
        <dbReference type="EMBL" id="KAJ3805283.1"/>
    </source>
</evidence>
<reference evidence="1" key="1">
    <citation type="submission" date="2022-09" db="EMBL/GenBank/DDBJ databases">
        <title>A Global Phylogenomic Analysis of the Shiitake Genus Lentinula.</title>
        <authorList>
            <consortium name="DOE Joint Genome Institute"/>
            <person name="Sierra-Patev S."/>
            <person name="Min B."/>
            <person name="Naranjo-Ortiz M."/>
            <person name="Looney B."/>
            <person name="Konkel Z."/>
            <person name="Slot J.C."/>
            <person name="Sakamoto Y."/>
            <person name="Steenwyk J.L."/>
            <person name="Rokas A."/>
            <person name="Carro J."/>
            <person name="Camarero S."/>
            <person name="Ferreira P."/>
            <person name="Molpeceres G."/>
            <person name="Ruiz-Duenas F.J."/>
            <person name="Serrano A."/>
            <person name="Henrissat B."/>
            <person name="Drula E."/>
            <person name="Hughes K.W."/>
            <person name="Mata J.L."/>
            <person name="Ishikawa N.K."/>
            <person name="Vargas-Isla R."/>
            <person name="Ushijima S."/>
            <person name="Smith C.A."/>
            <person name="Ahrendt S."/>
            <person name="Andreopoulos W."/>
            <person name="He G."/>
            <person name="Labutti K."/>
            <person name="Lipzen A."/>
            <person name="Ng V."/>
            <person name="Riley R."/>
            <person name="Sandor L."/>
            <person name="Barry K."/>
            <person name="Martinez A.T."/>
            <person name="Xiao Y."/>
            <person name="Gibbons J.G."/>
            <person name="Terashima K."/>
            <person name="Grigoriev I.V."/>
            <person name="Hibbett D.S."/>
        </authorList>
    </citation>
    <scope>NUCLEOTIDE SEQUENCE</scope>
    <source>
        <strain evidence="1">TMI1499</strain>
    </source>
</reference>
<dbReference type="Proteomes" id="UP001163835">
    <property type="component" value="Unassembled WGS sequence"/>
</dbReference>
<name>A0ACC1TKZ7_9AGAR</name>
<organism evidence="1 2">
    <name type="scientific">Lentinula aff. lateritia</name>
    <dbReference type="NCBI Taxonomy" id="2804960"/>
    <lineage>
        <taxon>Eukaryota</taxon>
        <taxon>Fungi</taxon>
        <taxon>Dikarya</taxon>
        <taxon>Basidiomycota</taxon>
        <taxon>Agaricomycotina</taxon>
        <taxon>Agaricomycetes</taxon>
        <taxon>Agaricomycetidae</taxon>
        <taxon>Agaricales</taxon>
        <taxon>Marasmiineae</taxon>
        <taxon>Omphalotaceae</taxon>
        <taxon>Lentinula</taxon>
    </lineage>
</organism>
<proteinExistence type="predicted"/>
<comment type="caution">
    <text evidence="1">The sequence shown here is derived from an EMBL/GenBank/DDBJ whole genome shotgun (WGS) entry which is preliminary data.</text>
</comment>
<evidence type="ECO:0000313" key="2">
    <source>
        <dbReference type="Proteomes" id="UP001163835"/>
    </source>
</evidence>
<protein>
    <submittedName>
        <fullName evidence="1">Uncharacterized protein</fullName>
    </submittedName>
</protein>
<accession>A0ACC1TKZ7</accession>